<evidence type="ECO:0000313" key="8">
    <source>
        <dbReference type="EMBL" id="MFC7330894.1"/>
    </source>
</evidence>
<comment type="subcellular location">
    <subcellularLocation>
        <location evidence="1">Cell membrane</location>
        <topology evidence="1">Multi-pass membrane protein</topology>
    </subcellularLocation>
</comment>
<keyword evidence="5 7" id="KW-1133">Transmembrane helix</keyword>
<keyword evidence="9" id="KW-1185">Reference proteome</keyword>
<keyword evidence="6 7" id="KW-0472">Membrane</keyword>
<dbReference type="PANTHER" id="PTHR23513">
    <property type="entry name" value="INTEGRAL MEMBRANE EFFLUX PROTEIN-RELATED"/>
    <property type="match status" value="1"/>
</dbReference>
<reference evidence="9" key="1">
    <citation type="journal article" date="2019" name="Int. J. Syst. Evol. Microbiol.">
        <title>The Global Catalogue of Microorganisms (GCM) 10K type strain sequencing project: providing services to taxonomists for standard genome sequencing and annotation.</title>
        <authorList>
            <consortium name="The Broad Institute Genomics Platform"/>
            <consortium name="The Broad Institute Genome Sequencing Center for Infectious Disease"/>
            <person name="Wu L."/>
            <person name="Ma J."/>
        </authorList>
    </citation>
    <scope>NUCLEOTIDE SEQUENCE [LARGE SCALE GENOMIC DNA]</scope>
    <source>
        <strain evidence="9">CGMCC 4.7382</strain>
    </source>
</reference>
<dbReference type="InterPro" id="IPR010290">
    <property type="entry name" value="TM_effector"/>
</dbReference>
<accession>A0ABW2KN89</accession>
<proteinExistence type="predicted"/>
<comment type="caution">
    <text evidence="8">The sequence shown here is derived from an EMBL/GenBank/DDBJ whole genome shotgun (WGS) entry which is preliminary data.</text>
</comment>
<feature type="transmembrane region" description="Helical" evidence="7">
    <location>
        <begin position="366"/>
        <end position="386"/>
    </location>
</feature>
<name>A0ABW2KN89_9ACTN</name>
<evidence type="ECO:0000313" key="9">
    <source>
        <dbReference type="Proteomes" id="UP001596540"/>
    </source>
</evidence>
<feature type="transmembrane region" description="Helical" evidence="7">
    <location>
        <begin position="329"/>
        <end position="346"/>
    </location>
</feature>
<dbReference type="InterPro" id="IPR036259">
    <property type="entry name" value="MFS_trans_sf"/>
</dbReference>
<feature type="transmembrane region" description="Helical" evidence="7">
    <location>
        <begin position="32"/>
        <end position="56"/>
    </location>
</feature>
<dbReference type="SUPFAM" id="SSF103473">
    <property type="entry name" value="MFS general substrate transporter"/>
    <property type="match status" value="1"/>
</dbReference>
<protein>
    <submittedName>
        <fullName evidence="8">MFS transporter</fullName>
    </submittedName>
</protein>
<feature type="transmembrane region" description="Helical" evidence="7">
    <location>
        <begin position="184"/>
        <end position="202"/>
    </location>
</feature>
<feature type="transmembrane region" description="Helical" evidence="7">
    <location>
        <begin position="392"/>
        <end position="413"/>
    </location>
</feature>
<organism evidence="8 9">
    <name type="scientific">Marinactinospora rubrisoli</name>
    <dbReference type="NCBI Taxonomy" id="2715399"/>
    <lineage>
        <taxon>Bacteria</taxon>
        <taxon>Bacillati</taxon>
        <taxon>Actinomycetota</taxon>
        <taxon>Actinomycetes</taxon>
        <taxon>Streptosporangiales</taxon>
        <taxon>Nocardiopsidaceae</taxon>
        <taxon>Marinactinospora</taxon>
    </lineage>
</organism>
<keyword evidence="3" id="KW-1003">Cell membrane</keyword>
<evidence type="ECO:0000256" key="7">
    <source>
        <dbReference type="SAM" id="Phobius"/>
    </source>
</evidence>
<dbReference type="RefSeq" id="WP_379873533.1">
    <property type="nucleotide sequence ID" value="NZ_JBHTBH010000014.1"/>
</dbReference>
<keyword evidence="4 7" id="KW-0812">Transmembrane</keyword>
<feature type="transmembrane region" description="Helical" evidence="7">
    <location>
        <begin position="62"/>
        <end position="83"/>
    </location>
</feature>
<evidence type="ECO:0000256" key="2">
    <source>
        <dbReference type="ARBA" id="ARBA00022448"/>
    </source>
</evidence>
<evidence type="ECO:0000256" key="6">
    <source>
        <dbReference type="ARBA" id="ARBA00023136"/>
    </source>
</evidence>
<keyword evidence="2" id="KW-0813">Transport</keyword>
<gene>
    <name evidence="8" type="ORF">ACFQRF_24470</name>
</gene>
<feature type="transmembrane region" description="Helical" evidence="7">
    <location>
        <begin position="272"/>
        <end position="294"/>
    </location>
</feature>
<sequence length="422" mass="42607">MPPRIPPPEDPTTGASTPWTYRRVLAEGEFRVLLAAEILSMIGLIAAQVTLSVLIYQRTGSPLLSALTFAVGFVPHLLGAVFLSALTDRFPVRGLLVVTQGGAAVITAAMAVPGVPIPVLLGLLAVSGAIAPVYQGARSATLPDILTPAGFPLGRSLLRMVAQGSQIAGFAFGGVLLLAIPPSVALLIGAGALLLSALLLQVRTRRRPARIAARSDGLAVPASVAHDSLAAVRDAAASPRLRTLLLLGWLPPALAITPEALAAPLADRLGGGSMTVGLLLAAAPAGMLAGELGVGTLLSAERWDRWMVPLALLLFAPLPLFVLAPAPGLAIALLVVSGVGYGYTLALDQRLLAAIPEQARGRALSLASAGLMVTQGLGFAAAGALAEGVAPHLVVTAAGAAGLLTVGLLGAALQGGVPARRD</sequence>
<evidence type="ECO:0000256" key="5">
    <source>
        <dbReference type="ARBA" id="ARBA00022989"/>
    </source>
</evidence>
<evidence type="ECO:0000256" key="1">
    <source>
        <dbReference type="ARBA" id="ARBA00004651"/>
    </source>
</evidence>
<dbReference type="PANTHER" id="PTHR23513:SF11">
    <property type="entry name" value="STAPHYLOFERRIN A TRANSPORTER"/>
    <property type="match status" value="1"/>
</dbReference>
<dbReference type="EMBL" id="JBHTBH010000014">
    <property type="protein sequence ID" value="MFC7330894.1"/>
    <property type="molecule type" value="Genomic_DNA"/>
</dbReference>
<evidence type="ECO:0000256" key="4">
    <source>
        <dbReference type="ARBA" id="ARBA00022692"/>
    </source>
</evidence>
<evidence type="ECO:0000256" key="3">
    <source>
        <dbReference type="ARBA" id="ARBA00022475"/>
    </source>
</evidence>
<dbReference type="Proteomes" id="UP001596540">
    <property type="component" value="Unassembled WGS sequence"/>
</dbReference>
<dbReference type="Gene3D" id="1.20.1250.20">
    <property type="entry name" value="MFS general substrate transporter like domains"/>
    <property type="match status" value="2"/>
</dbReference>
<dbReference type="Pfam" id="PF05977">
    <property type="entry name" value="MFS_3"/>
    <property type="match status" value="1"/>
</dbReference>
<feature type="transmembrane region" description="Helical" evidence="7">
    <location>
        <begin position="95"/>
        <end position="113"/>
    </location>
</feature>